<feature type="domain" description="RING-type" evidence="8">
    <location>
        <begin position="180"/>
        <end position="222"/>
    </location>
</feature>
<evidence type="ECO:0000256" key="3">
    <source>
        <dbReference type="ARBA" id="ARBA00022771"/>
    </source>
</evidence>
<dbReference type="EMBL" id="JAGYWB010000008">
    <property type="protein sequence ID" value="KAI0514227.1"/>
    <property type="molecule type" value="Genomic_DNA"/>
</dbReference>
<comment type="subcellular location">
    <subcellularLocation>
        <location evidence="1">Membrane</location>
    </subcellularLocation>
</comment>
<dbReference type="SMR" id="A0A8T3BJA5"/>
<keyword evidence="7" id="KW-0812">Transmembrane</keyword>
<dbReference type="OrthoDB" id="9984778at2759"/>
<keyword evidence="3 6" id="KW-0863">Zinc-finger</keyword>
<name>A0A8T3BJA5_DENNO</name>
<evidence type="ECO:0000259" key="8">
    <source>
        <dbReference type="PROSITE" id="PS50089"/>
    </source>
</evidence>
<reference evidence="9" key="1">
    <citation type="journal article" date="2022" name="Front. Genet.">
        <title>Chromosome-Scale Assembly of the Dendrobium nobile Genome Provides Insights Into the Molecular Mechanism of the Biosynthesis of the Medicinal Active Ingredient of Dendrobium.</title>
        <authorList>
            <person name="Xu Q."/>
            <person name="Niu S.-C."/>
            <person name="Li K.-L."/>
            <person name="Zheng P.-J."/>
            <person name="Zhang X.-J."/>
            <person name="Jia Y."/>
            <person name="Liu Y."/>
            <person name="Niu Y.-X."/>
            <person name="Yu L.-H."/>
            <person name="Chen D.-F."/>
            <person name="Zhang G.-Q."/>
        </authorList>
    </citation>
    <scope>NUCLEOTIDE SEQUENCE</scope>
    <source>
        <tissue evidence="9">Leaf</tissue>
    </source>
</reference>
<feature type="transmembrane region" description="Helical" evidence="7">
    <location>
        <begin position="32"/>
        <end position="56"/>
    </location>
</feature>
<dbReference type="PROSITE" id="PS50089">
    <property type="entry name" value="ZF_RING_2"/>
    <property type="match status" value="1"/>
</dbReference>
<comment type="caution">
    <text evidence="9">The sequence shown here is derived from an EMBL/GenBank/DDBJ whole genome shotgun (WGS) entry which is preliminary data.</text>
</comment>
<protein>
    <recommendedName>
        <fullName evidence="8">RING-type domain-containing protein</fullName>
    </recommendedName>
</protein>
<organism evidence="9 10">
    <name type="scientific">Dendrobium nobile</name>
    <name type="common">Orchid</name>
    <dbReference type="NCBI Taxonomy" id="94219"/>
    <lineage>
        <taxon>Eukaryota</taxon>
        <taxon>Viridiplantae</taxon>
        <taxon>Streptophyta</taxon>
        <taxon>Embryophyta</taxon>
        <taxon>Tracheophyta</taxon>
        <taxon>Spermatophyta</taxon>
        <taxon>Magnoliopsida</taxon>
        <taxon>Liliopsida</taxon>
        <taxon>Asparagales</taxon>
        <taxon>Orchidaceae</taxon>
        <taxon>Epidendroideae</taxon>
        <taxon>Malaxideae</taxon>
        <taxon>Dendrobiinae</taxon>
        <taxon>Dendrobium</taxon>
    </lineage>
</organism>
<keyword evidence="7" id="KW-1133">Transmembrane helix</keyword>
<evidence type="ECO:0000256" key="6">
    <source>
        <dbReference type="PROSITE-ProRule" id="PRU00175"/>
    </source>
</evidence>
<dbReference type="GO" id="GO:0008270">
    <property type="term" value="F:zinc ion binding"/>
    <property type="evidence" value="ECO:0007669"/>
    <property type="project" value="UniProtKB-KW"/>
</dbReference>
<dbReference type="Pfam" id="PF13639">
    <property type="entry name" value="zf-RING_2"/>
    <property type="match status" value="1"/>
</dbReference>
<evidence type="ECO:0000256" key="2">
    <source>
        <dbReference type="ARBA" id="ARBA00022723"/>
    </source>
</evidence>
<accession>A0A8T3BJA5</accession>
<gene>
    <name evidence="9" type="ORF">KFK09_010262</name>
</gene>
<keyword evidence="5 7" id="KW-0472">Membrane</keyword>
<dbReference type="AlphaFoldDB" id="A0A8T3BJA5"/>
<dbReference type="PANTHER" id="PTHR46151:SF7">
    <property type="entry name" value="NEP1-INTERACTING PROTEIN 1"/>
    <property type="match status" value="1"/>
</dbReference>
<dbReference type="SMART" id="SM00184">
    <property type="entry name" value="RING"/>
    <property type="match status" value="1"/>
</dbReference>
<evidence type="ECO:0000313" key="10">
    <source>
        <dbReference type="Proteomes" id="UP000829196"/>
    </source>
</evidence>
<keyword evidence="2" id="KW-0479">Metal-binding</keyword>
<sequence>MVLVASSSPSRVPNARENARRSSLIGKKIGRFTWVVICFVLALVGYFIGALTGGLISLATESGFFQGAGIGGISGAVFTIEAAESALTIWRSNDSVIWSILYMMDIVCSLLSGRLVREKVGPAFRSAVQSQISAAFSPLTVDFDIFETSSSHGMSRDSVQKLPKTIITKLNKSDFSGICCVVCLQDFKIGDLARILVCCQHRFHLSCIDNWLMRQSSCPLCRQDFVNRSL</sequence>
<dbReference type="GO" id="GO:0016020">
    <property type="term" value="C:membrane"/>
    <property type="evidence" value="ECO:0007669"/>
    <property type="project" value="UniProtKB-SubCell"/>
</dbReference>
<dbReference type="InterPro" id="IPR013083">
    <property type="entry name" value="Znf_RING/FYVE/PHD"/>
</dbReference>
<evidence type="ECO:0000256" key="7">
    <source>
        <dbReference type="SAM" id="Phobius"/>
    </source>
</evidence>
<evidence type="ECO:0000256" key="5">
    <source>
        <dbReference type="ARBA" id="ARBA00023136"/>
    </source>
</evidence>
<dbReference type="SUPFAM" id="SSF57850">
    <property type="entry name" value="RING/U-box"/>
    <property type="match status" value="1"/>
</dbReference>
<evidence type="ECO:0000256" key="4">
    <source>
        <dbReference type="ARBA" id="ARBA00022833"/>
    </source>
</evidence>
<dbReference type="PANTHER" id="PTHR46151">
    <property type="entry name" value="NEP1-INTERACTING PROTEIN-LIKE 2"/>
    <property type="match status" value="1"/>
</dbReference>
<keyword evidence="10" id="KW-1185">Reference proteome</keyword>
<dbReference type="Proteomes" id="UP000829196">
    <property type="component" value="Unassembled WGS sequence"/>
</dbReference>
<dbReference type="InterPro" id="IPR001841">
    <property type="entry name" value="Znf_RING"/>
</dbReference>
<keyword evidence="4" id="KW-0862">Zinc</keyword>
<dbReference type="Gene3D" id="3.30.40.10">
    <property type="entry name" value="Zinc/RING finger domain, C3HC4 (zinc finger)"/>
    <property type="match status" value="1"/>
</dbReference>
<evidence type="ECO:0000256" key="1">
    <source>
        <dbReference type="ARBA" id="ARBA00004370"/>
    </source>
</evidence>
<proteinExistence type="predicted"/>
<evidence type="ECO:0000313" key="9">
    <source>
        <dbReference type="EMBL" id="KAI0514227.1"/>
    </source>
</evidence>